<evidence type="ECO:0000313" key="1">
    <source>
        <dbReference type="EMBL" id="MCC2254558.1"/>
    </source>
</evidence>
<name>A0ABS8FX62_9FIRM</name>
<keyword evidence="2" id="KW-1185">Reference proteome</keyword>
<reference evidence="1 2" key="1">
    <citation type="submission" date="2021-10" db="EMBL/GenBank/DDBJ databases">
        <title>Anaerobic single-cell dispensing facilitates the cultivation of human gut bacteria.</title>
        <authorList>
            <person name="Afrizal A."/>
        </authorList>
    </citation>
    <scope>NUCLEOTIDE SEQUENCE [LARGE SCALE GENOMIC DNA]</scope>
    <source>
        <strain evidence="1 2">CLA-AA-H200</strain>
    </source>
</reference>
<proteinExistence type="predicted"/>
<accession>A0ABS8FX62</accession>
<dbReference type="EMBL" id="JAJEQX010000014">
    <property type="protein sequence ID" value="MCC2254558.1"/>
    <property type="molecule type" value="Genomic_DNA"/>
</dbReference>
<dbReference type="RefSeq" id="WP_227707699.1">
    <property type="nucleotide sequence ID" value="NZ_JAJEQX010000014.1"/>
</dbReference>
<evidence type="ECO:0000313" key="2">
    <source>
        <dbReference type="Proteomes" id="UP001198151"/>
    </source>
</evidence>
<comment type="caution">
    <text evidence="1">The sequence shown here is derived from an EMBL/GenBank/DDBJ whole genome shotgun (WGS) entry which is preliminary data.</text>
</comment>
<organism evidence="1 2">
    <name type="scientific">Ruminococcus turbiniformis</name>
    <dbReference type="NCBI Taxonomy" id="2881258"/>
    <lineage>
        <taxon>Bacteria</taxon>
        <taxon>Bacillati</taxon>
        <taxon>Bacillota</taxon>
        <taxon>Clostridia</taxon>
        <taxon>Eubacteriales</taxon>
        <taxon>Oscillospiraceae</taxon>
        <taxon>Ruminococcus</taxon>
    </lineage>
</organism>
<protein>
    <submittedName>
        <fullName evidence="1">Uncharacterized protein</fullName>
    </submittedName>
</protein>
<gene>
    <name evidence="1" type="ORF">LKD70_09035</name>
</gene>
<sequence>MQLTQGKYNLYYKCRCGARLSVRDKDYADSLPPGEYKTERLHIIAMDGQGQNKVYMRRLEY</sequence>
<dbReference type="Proteomes" id="UP001198151">
    <property type="component" value="Unassembled WGS sequence"/>
</dbReference>